<accession>A0A4V1D8T0</accession>
<dbReference type="EMBL" id="CP031093">
    <property type="protein sequence ID" value="QCF26260.1"/>
    <property type="molecule type" value="Genomic_DNA"/>
</dbReference>
<keyword evidence="3" id="KW-1185">Reference proteome</keyword>
<evidence type="ECO:0000256" key="1">
    <source>
        <dbReference type="HAMAP-Rule" id="MF_00676"/>
    </source>
</evidence>
<dbReference type="InterPro" id="IPR005358">
    <property type="entry name" value="Puta_zinc/iron-chelating_dom"/>
</dbReference>
<dbReference type="Proteomes" id="UP000298049">
    <property type="component" value="Chromosome"/>
</dbReference>
<comment type="similarity">
    <text evidence="1">Belongs to the UPF0260 family.</text>
</comment>
<dbReference type="Pfam" id="PF03692">
    <property type="entry name" value="CxxCxxCC"/>
    <property type="match status" value="1"/>
</dbReference>
<dbReference type="NCBIfam" id="NF003501">
    <property type="entry name" value="PRK05170.1-5"/>
    <property type="match status" value="1"/>
</dbReference>
<dbReference type="PIRSF" id="PIRSF006173">
    <property type="entry name" value="UCP006173"/>
    <property type="match status" value="1"/>
</dbReference>
<dbReference type="PANTHER" id="PTHR37421">
    <property type="entry name" value="UPF0260 PROTEIN YCGN"/>
    <property type="match status" value="1"/>
</dbReference>
<dbReference type="AlphaFoldDB" id="A0A4V1D8T0"/>
<gene>
    <name evidence="2" type="ORF">soil367_10125</name>
</gene>
<evidence type="ECO:0000313" key="3">
    <source>
        <dbReference type="Proteomes" id="UP000298049"/>
    </source>
</evidence>
<protein>
    <recommendedName>
        <fullName evidence="1">UPF0260 protein soil367_10125</fullName>
    </recommendedName>
</protein>
<dbReference type="HAMAP" id="MF_00676">
    <property type="entry name" value="UPF0260"/>
    <property type="match status" value="1"/>
</dbReference>
<evidence type="ECO:0000313" key="2">
    <source>
        <dbReference type="EMBL" id="QCF26260.1"/>
    </source>
</evidence>
<reference evidence="2 3" key="1">
    <citation type="submission" date="2018-07" db="EMBL/GenBank/DDBJ databases">
        <title>Marsedoiliclastica nanhaica gen. nov. sp. nov., a novel marine hydrocarbonoclastic bacterium isolated from an in-situ enriched hydrocarbon-degrading consortium in deep-sea sediment.</title>
        <authorList>
            <person name="Dong C."/>
            <person name="Ma T."/>
            <person name="Liu R."/>
            <person name="Shao Z."/>
        </authorList>
    </citation>
    <scope>NUCLEOTIDE SEQUENCE [LARGE SCALE GENOMIC DNA]</scope>
    <source>
        <strain evidence="3">soil36-7</strain>
    </source>
</reference>
<sequence length="146" mass="16951">MEAVNFWEHKSLDEMTRPEWESLCDGCGKCCLQKLEDEEDGRVYTTALACRHLDLKHCGCTVYGDRLAKVPDCLELTPENLPEWKWLPSTCAYRLVAEKKPLPAWHHLVCGSRSRIHEVDRSVAGKAFSEDDVPEEDWEEYIIRWV</sequence>
<dbReference type="OrthoDB" id="9786855at2"/>
<organism evidence="2 3">
    <name type="scientific">Hydrocarboniclastica marina</name>
    <dbReference type="NCBI Taxonomy" id="2259620"/>
    <lineage>
        <taxon>Bacteria</taxon>
        <taxon>Pseudomonadati</taxon>
        <taxon>Pseudomonadota</taxon>
        <taxon>Gammaproteobacteria</taxon>
        <taxon>Alteromonadales</taxon>
        <taxon>Alteromonadaceae</taxon>
        <taxon>Hydrocarboniclastica</taxon>
    </lineage>
</organism>
<dbReference type="RefSeq" id="WP_136548980.1">
    <property type="nucleotide sequence ID" value="NZ_CP031093.1"/>
</dbReference>
<name>A0A4V1D8T0_9ALTE</name>
<dbReference type="KEGG" id="hmi:soil367_10125"/>
<dbReference type="InterPro" id="IPR008228">
    <property type="entry name" value="UCP006173"/>
</dbReference>
<dbReference type="PANTHER" id="PTHR37421:SF1">
    <property type="entry name" value="UPF0260 PROTEIN YCGN"/>
    <property type="match status" value="1"/>
</dbReference>
<dbReference type="NCBIfam" id="NF003507">
    <property type="entry name" value="PRK05170.2-5"/>
    <property type="match status" value="1"/>
</dbReference>
<proteinExistence type="inferred from homology"/>